<comment type="caution">
    <text evidence="4">The sequence shown here is derived from an EMBL/GenBank/DDBJ whole genome shotgun (WGS) entry which is preliminary data.</text>
</comment>
<evidence type="ECO:0000313" key="5">
    <source>
        <dbReference type="Proteomes" id="UP000610203"/>
    </source>
</evidence>
<evidence type="ECO:0000256" key="2">
    <source>
        <dbReference type="SAM" id="MobiDB-lite"/>
    </source>
</evidence>
<keyword evidence="5" id="KW-1185">Reference proteome</keyword>
<dbReference type="Pfam" id="PF01298">
    <property type="entry name" value="TbpB_B_D"/>
    <property type="match status" value="4"/>
</dbReference>
<dbReference type="InterPro" id="IPR001677">
    <property type="entry name" value="TbpB_B_D"/>
</dbReference>
<dbReference type="RefSeq" id="WP_189581055.1">
    <property type="nucleotide sequence ID" value="NZ_BMZR01000001.1"/>
</dbReference>
<dbReference type="Proteomes" id="UP000610203">
    <property type="component" value="Unassembled WGS sequence"/>
</dbReference>
<feature type="domain" description="Transferrin-binding protein B C-lobe/N-lobe beta-barrel" evidence="3">
    <location>
        <begin position="501"/>
        <end position="603"/>
    </location>
</feature>
<feature type="coiled-coil region" evidence="1">
    <location>
        <begin position="730"/>
        <end position="870"/>
    </location>
</feature>
<dbReference type="PANTHER" id="PTHR46104:SF1">
    <property type="entry name" value="GENE 9195-RELATED"/>
    <property type="match status" value="1"/>
</dbReference>
<reference evidence="5" key="1">
    <citation type="journal article" date="2019" name="Int. J. Syst. Evol. Microbiol.">
        <title>The Global Catalogue of Microorganisms (GCM) 10K type strain sequencing project: providing services to taxonomists for standard genome sequencing and annotation.</title>
        <authorList>
            <consortium name="The Broad Institute Genomics Platform"/>
            <consortium name="The Broad Institute Genome Sequencing Center for Infectious Disease"/>
            <person name="Wu L."/>
            <person name="Ma J."/>
        </authorList>
    </citation>
    <scope>NUCLEOTIDE SEQUENCE [LARGE SCALE GENOMIC DNA]</scope>
    <source>
        <strain evidence="5">KCTC 42280</strain>
    </source>
</reference>
<name>A0ABQ3GMH2_9GAMM</name>
<keyword evidence="1" id="KW-0175">Coiled coil</keyword>
<dbReference type="InterPro" id="IPR011250">
    <property type="entry name" value="OMP/PagP_B-barrel"/>
</dbReference>
<feature type="domain" description="Transferrin-binding protein B C-lobe/N-lobe beta-barrel" evidence="3">
    <location>
        <begin position="1489"/>
        <end position="1588"/>
    </location>
</feature>
<gene>
    <name evidence="4" type="ORF">GCM10016272_04320</name>
</gene>
<feature type="coiled-coil region" evidence="1">
    <location>
        <begin position="73"/>
        <end position="341"/>
    </location>
</feature>
<organism evidence="4 5">
    <name type="scientific">Psychrobacter glaciei</name>
    <dbReference type="NCBI Taxonomy" id="619771"/>
    <lineage>
        <taxon>Bacteria</taxon>
        <taxon>Pseudomonadati</taxon>
        <taxon>Pseudomonadota</taxon>
        <taxon>Gammaproteobacteria</taxon>
        <taxon>Moraxellales</taxon>
        <taxon>Moraxellaceae</taxon>
        <taxon>Psychrobacter</taxon>
    </lineage>
</organism>
<feature type="coiled-coil region" evidence="1">
    <location>
        <begin position="614"/>
        <end position="703"/>
    </location>
</feature>
<evidence type="ECO:0000259" key="3">
    <source>
        <dbReference type="Pfam" id="PF01298"/>
    </source>
</evidence>
<protein>
    <recommendedName>
        <fullName evidence="3">Transferrin-binding protein B C-lobe/N-lobe beta-barrel domain-containing protein</fullName>
    </recommendedName>
</protein>
<feature type="region of interest" description="Disordered" evidence="2">
    <location>
        <begin position="40"/>
        <end position="68"/>
    </location>
</feature>
<evidence type="ECO:0000313" key="4">
    <source>
        <dbReference type="EMBL" id="GHD26874.1"/>
    </source>
</evidence>
<dbReference type="PANTHER" id="PTHR46104">
    <property type="entry name" value="GENE 9195-RELATED-RELATED"/>
    <property type="match status" value="1"/>
</dbReference>
<feature type="domain" description="Transferrin-binding protein B C-lobe/N-lobe beta-barrel" evidence="3">
    <location>
        <begin position="1764"/>
        <end position="1888"/>
    </location>
</feature>
<feature type="coiled-coil region" evidence="1">
    <location>
        <begin position="1149"/>
        <end position="1204"/>
    </location>
</feature>
<accession>A0ABQ3GMH2</accession>
<feature type="domain" description="Transferrin-binding protein B C-lobe/N-lobe beta-barrel" evidence="3">
    <location>
        <begin position="1043"/>
        <end position="1145"/>
    </location>
</feature>
<proteinExistence type="predicted"/>
<sequence length="1889" mass="192559">MPLDRHSILAVSTAKKLNTPLKASVVLLTAMILASCSTSGGDNSIAPKPTPVLPGVEDGETGGGETGDDTAAIKAAEARAKDAEAKAVIAESQTKIAQTKLAEATKALDTAKKDAQEKIDALENASKSEINAAKKAAQTAQDALKTAEETFKVESSKAVATAKAEAAEAKIAAEAARAEAVAKIEAAAKASKSQVDLAKKAAAEAVEKVKVAEDKAKEAEVRAKTAIEAAEARVKAAEAIAKTESEKAKQEANAKVTAEAKAKAAEEAKTEAEKATVAAETARAKAEAAKLEAEKALEEVLANGGGSEALQKEAERKAKLAEQAQAQAQEAQAVAQAAQQAAAAQVAAAQQAQQAAEAALAAAAIKNAPEATKSGVQSLNIDPSAAGLPNAFTATSRDFNTTANSVEARADTASGGLLPIVNITTSGTNDTNLQNGFKSHDDSTDITTALGVLPLTYTSTYKDFGDDMRIGHIDGAAALGANKLPVNGVAVVGNATQAANMPTEGKVGYTGDATYRKLGIGNDIEFGKSVFTADFVAQNVKGDLTFDKAGKIGLTAGINGNQFSGTADTNAGYSTEGGFFGGDAQYLGGVYEGKGAQGTYGAKSDKQTAAEKAADKAQADVKTAQAATAAAQAQAAAAQAAAEKAKADAAKAQEALVAAEEALANAGNGENQLAAALERAAAAEAAEEAALEAAETAKNARAAAEIAKIAAETAAKAAKDAADKAVGEAKVEADKKVAAANQQVADAKVRADKAEIDANTAKAAEAKAKTEAAEAKAKADIAVKAANAKTDLANQQAADAQAQAQTEKQKAAAAQAEADKAKGELVTAQADLAAAEKALADALASGGGNTEALQAEVDRRQAALDAANAKIIATEQAQAQAAAAAAAQVAAAQSAQQAAEDALAAAKIKNAPEAEKSGAQSINVGTSVAGLPDFVVTTRDFEIGENNVIARADVASGDLLPKVDVNISGEGDTELANGFKSHDDNTSITTALGELPLEYTSVYKDYGNDMRVGHIDGAANLQGTDIPVNGVAVVGNPTQAANMPTEGKVGYTGDATYRQLGIGNDIEFGKSVFTADFVAQNVKGDLTFDKAGKIGLTAGINGNQFSGTADTNAGYSTEGGFFGGDAQYLGGVYEGKGAQGTYGAKSDKQTAAEKAAEKAQADADKAQAAIANANAQAANAQAAADKAKADATKAQEALAAAEEALANAGTGDGGLAAALARAEAAEAAEGAALEAASKADAARIAAQTAQMAAEQAQISAEKVAEKAVGDAQAQKEAKEKALQAQAVAESAKAVAEAAKIEAENAKTEALNAKVSAEAARDEAIARAEAAEAEALEAANKFTAPDSRVSGFQSTSVGSDDGIFDNNSNSYNQLKVYANEVDGRASLKPIDVKLRGANDGAADNTYGTGNNGFKEHKGSTSFEGRLGGTIHNRDMNYSSVYKNFDNQMQIGHLEGDIKNGILYKSHLSNTYVQGNATNLGDMDKLANVNEGKANYEGVATYAEGGKIAVDGTSKFDVDFVAKSVKGELEFADKQVDINATISNNIFASEQGAAVNTVGGFYGKGASLLGGVYERETKDNYIKGTYGASKVDPTVEVVPDPTESKMTGFQSTALSSKEKTLPLGQGQLDNAIGYVEIRDDKSAWTELKIENGSEVPVDNRKGDNFTSFSKGKVLADMVKPDTVLEPITVNLTAASGEQKVEAGRGSLNPTYQYNAVYKNFDSQMQVGHVYGNLNSIAGDVSRAANVYVEGYLTSQAGMESLKNVNAGKAQYQGMATYIENIHLADNASTAPVNGTSAFNIDFVNGSVDGTLSFTGTGYKYMPAGNEIKIDADITGNTFAGNKNGIDTAGGFYGKEAQFLGGIYQDASVPGGSGDVAGTGTKFQGTFGAEKQ</sequence>
<dbReference type="EMBL" id="BMZR01000001">
    <property type="protein sequence ID" value="GHD26874.1"/>
    <property type="molecule type" value="Genomic_DNA"/>
</dbReference>
<feature type="coiled-coil region" evidence="1">
    <location>
        <begin position="1288"/>
        <end position="1340"/>
    </location>
</feature>
<evidence type="ECO:0000256" key="1">
    <source>
        <dbReference type="SAM" id="Coils"/>
    </source>
</evidence>
<dbReference type="SUPFAM" id="SSF56925">
    <property type="entry name" value="OMPA-like"/>
    <property type="match status" value="4"/>
</dbReference>
<dbReference type="Gene3D" id="2.40.160.90">
    <property type="match status" value="4"/>
</dbReference>